<evidence type="ECO:0000313" key="1">
    <source>
        <dbReference type="EMBL" id="KIW76682.1"/>
    </source>
</evidence>
<protein>
    <submittedName>
        <fullName evidence="1">Uncharacterized protein</fullName>
    </submittedName>
</protein>
<dbReference type="EMBL" id="KN846974">
    <property type="protein sequence ID" value="KIW76682.1"/>
    <property type="molecule type" value="Genomic_DNA"/>
</dbReference>
<dbReference type="Proteomes" id="UP000053029">
    <property type="component" value="Unassembled WGS sequence"/>
</dbReference>
<keyword evidence="2" id="KW-1185">Reference proteome</keyword>
<gene>
    <name evidence="1" type="ORF">Z517_09126</name>
</gene>
<dbReference type="AlphaFoldDB" id="A0A0D2EQX2"/>
<evidence type="ECO:0000313" key="2">
    <source>
        <dbReference type="Proteomes" id="UP000053029"/>
    </source>
</evidence>
<dbReference type="STRING" id="1442368.A0A0D2EQX2"/>
<dbReference type="HOGENOM" id="CLU_2904218_0_0_1"/>
<proteinExistence type="predicted"/>
<sequence>MSAKKDMRRADLVIPYVEPKDEKPTDFSSTITSTMPMAADQVFSINSTVELVGRDTGPETES</sequence>
<dbReference type="OrthoDB" id="284718at2759"/>
<dbReference type="RefSeq" id="XP_013280490.1">
    <property type="nucleotide sequence ID" value="XM_013425036.1"/>
</dbReference>
<reference evidence="1 2" key="1">
    <citation type="submission" date="2015-01" db="EMBL/GenBank/DDBJ databases">
        <title>The Genome Sequence of Fonsecaea pedrosoi CBS 271.37.</title>
        <authorList>
            <consortium name="The Broad Institute Genomics Platform"/>
            <person name="Cuomo C."/>
            <person name="de Hoog S."/>
            <person name="Gorbushina A."/>
            <person name="Stielow B."/>
            <person name="Teixiera M."/>
            <person name="Abouelleil A."/>
            <person name="Chapman S.B."/>
            <person name="Priest M."/>
            <person name="Young S.K."/>
            <person name="Wortman J."/>
            <person name="Nusbaum C."/>
            <person name="Birren B."/>
        </authorList>
    </citation>
    <scope>NUCLEOTIDE SEQUENCE [LARGE SCALE GENOMIC DNA]</scope>
    <source>
        <strain evidence="1 2">CBS 271.37</strain>
    </source>
</reference>
<dbReference type="GeneID" id="25308616"/>
<organism evidence="1 2">
    <name type="scientific">Fonsecaea pedrosoi CBS 271.37</name>
    <dbReference type="NCBI Taxonomy" id="1442368"/>
    <lineage>
        <taxon>Eukaryota</taxon>
        <taxon>Fungi</taxon>
        <taxon>Dikarya</taxon>
        <taxon>Ascomycota</taxon>
        <taxon>Pezizomycotina</taxon>
        <taxon>Eurotiomycetes</taxon>
        <taxon>Chaetothyriomycetidae</taxon>
        <taxon>Chaetothyriales</taxon>
        <taxon>Herpotrichiellaceae</taxon>
        <taxon>Fonsecaea</taxon>
    </lineage>
</organism>
<accession>A0A0D2EQX2</accession>
<name>A0A0D2EQX2_9EURO</name>
<dbReference type="VEuPathDB" id="FungiDB:Z517_09126"/>